<dbReference type="InterPro" id="IPR011251">
    <property type="entry name" value="Luciferase-like_dom"/>
</dbReference>
<name>A0A1S1PZM5_9ACTN</name>
<evidence type="ECO:0000256" key="1">
    <source>
        <dbReference type="ARBA" id="ARBA00022630"/>
    </source>
</evidence>
<evidence type="ECO:0000256" key="2">
    <source>
        <dbReference type="ARBA" id="ARBA00022643"/>
    </source>
</evidence>
<keyword evidence="4" id="KW-0503">Monooxygenase</keyword>
<proteinExistence type="predicted"/>
<sequence length="288" mass="29834">MKLGIALPNAVPGAPGDAVTTWARRAEECGFDSVAVIDRVVYDSVDPLVALAMAAAVTSRVELVTNVLIAPQHRTALLAKQAASIDRASGGRLTLGVGVGVRADDFAACEIPFRSRGARLDRQLDELRGIWNGEWGIGPAPARPGGPRLLIGGDAALAGPRAARHGGGWTMMVGTPDQFAAGVDTVHRAWREAGRPGTPRTMAVFYAALGEDGPELAAGAIGHYYSWLGADLAGWIAGTAATDEDAVARRVEEFTAAGADEIVIAPCSAEISQLERLAGVALRTPAAV</sequence>
<dbReference type="RefSeq" id="WP_071064905.1">
    <property type="nucleotide sequence ID" value="NZ_MAXA01000224.1"/>
</dbReference>
<dbReference type="GO" id="GO:0008726">
    <property type="term" value="F:alkanesulfonate monooxygenase activity"/>
    <property type="evidence" value="ECO:0007669"/>
    <property type="project" value="TreeGrafter"/>
</dbReference>
<dbReference type="InterPro" id="IPR036661">
    <property type="entry name" value="Luciferase-like_sf"/>
</dbReference>
<evidence type="ECO:0000313" key="6">
    <source>
        <dbReference type="EMBL" id="OHV27150.1"/>
    </source>
</evidence>
<evidence type="ECO:0000313" key="7">
    <source>
        <dbReference type="Proteomes" id="UP000179769"/>
    </source>
</evidence>
<dbReference type="Proteomes" id="UP000179769">
    <property type="component" value="Unassembled WGS sequence"/>
</dbReference>
<feature type="domain" description="Luciferase-like" evidence="5">
    <location>
        <begin position="1"/>
        <end position="267"/>
    </location>
</feature>
<evidence type="ECO:0000259" key="5">
    <source>
        <dbReference type="Pfam" id="PF00296"/>
    </source>
</evidence>
<gene>
    <name evidence="6" type="ORF">BBK14_04475</name>
</gene>
<evidence type="ECO:0000256" key="3">
    <source>
        <dbReference type="ARBA" id="ARBA00023002"/>
    </source>
</evidence>
<evidence type="ECO:0000256" key="4">
    <source>
        <dbReference type="ARBA" id="ARBA00023033"/>
    </source>
</evidence>
<reference evidence="7" key="1">
    <citation type="submission" date="2016-07" db="EMBL/GenBank/DDBJ databases">
        <title>Frankia sp. NRRL B-16219 Genome sequencing.</title>
        <authorList>
            <person name="Ghodhbane-Gtari F."/>
            <person name="Swanson E."/>
            <person name="Gueddou A."/>
            <person name="Louati M."/>
            <person name="Nouioui I."/>
            <person name="Hezbri K."/>
            <person name="Abebe-Akele F."/>
            <person name="Simpson S."/>
            <person name="Morris K."/>
            <person name="Thomas K."/>
            <person name="Gtari M."/>
            <person name="Tisa L.S."/>
        </authorList>
    </citation>
    <scope>NUCLEOTIDE SEQUENCE [LARGE SCALE GENOMIC DNA]</scope>
    <source>
        <strain evidence="7">NRRL B-16219</strain>
    </source>
</reference>
<keyword evidence="7" id="KW-1185">Reference proteome</keyword>
<keyword evidence="3" id="KW-0560">Oxidoreductase</keyword>
<dbReference type="PANTHER" id="PTHR42847:SF4">
    <property type="entry name" value="ALKANESULFONATE MONOOXYGENASE-RELATED"/>
    <property type="match status" value="1"/>
</dbReference>
<organism evidence="6 7">
    <name type="scientific">Parafrankia soli</name>
    <dbReference type="NCBI Taxonomy" id="2599596"/>
    <lineage>
        <taxon>Bacteria</taxon>
        <taxon>Bacillati</taxon>
        <taxon>Actinomycetota</taxon>
        <taxon>Actinomycetes</taxon>
        <taxon>Frankiales</taxon>
        <taxon>Frankiaceae</taxon>
        <taxon>Parafrankia</taxon>
    </lineage>
</organism>
<dbReference type="InterPro" id="IPR050172">
    <property type="entry name" value="SsuD_RutA_monooxygenase"/>
</dbReference>
<keyword evidence="1" id="KW-0285">Flavoprotein</keyword>
<dbReference type="AlphaFoldDB" id="A0A1S1PZM5"/>
<dbReference type="PANTHER" id="PTHR42847">
    <property type="entry name" value="ALKANESULFONATE MONOOXYGENASE"/>
    <property type="match status" value="1"/>
</dbReference>
<dbReference type="EMBL" id="MAXA01000224">
    <property type="protein sequence ID" value="OHV27150.1"/>
    <property type="molecule type" value="Genomic_DNA"/>
</dbReference>
<comment type="caution">
    <text evidence="6">The sequence shown here is derived from an EMBL/GenBank/DDBJ whole genome shotgun (WGS) entry which is preliminary data.</text>
</comment>
<dbReference type="Pfam" id="PF00296">
    <property type="entry name" value="Bac_luciferase"/>
    <property type="match status" value="1"/>
</dbReference>
<dbReference type="GO" id="GO:0046306">
    <property type="term" value="P:alkanesulfonate catabolic process"/>
    <property type="evidence" value="ECO:0007669"/>
    <property type="project" value="TreeGrafter"/>
</dbReference>
<dbReference type="SUPFAM" id="SSF51679">
    <property type="entry name" value="Bacterial luciferase-like"/>
    <property type="match status" value="1"/>
</dbReference>
<dbReference type="Gene3D" id="3.20.20.30">
    <property type="entry name" value="Luciferase-like domain"/>
    <property type="match status" value="1"/>
</dbReference>
<accession>A0A1S1PZM5</accession>
<protein>
    <recommendedName>
        <fullName evidence="5">Luciferase-like domain-containing protein</fullName>
    </recommendedName>
</protein>
<dbReference type="OrthoDB" id="5723200at2"/>
<keyword evidence="2" id="KW-0288">FMN</keyword>